<protein>
    <submittedName>
        <fullName evidence="2">Uncharacterized protein</fullName>
    </submittedName>
</protein>
<sequence>MFKVLAVLLNAALNKPFFMLSSAVIAAEFFAANDSSHLQSLH</sequence>
<accession>A0A0T9T3Z1</accession>
<feature type="signal peptide" evidence="1">
    <location>
        <begin position="1"/>
        <end position="26"/>
    </location>
</feature>
<keyword evidence="1" id="KW-0732">Signal</keyword>
<feature type="chain" id="PRO_5006697362" evidence="1">
    <location>
        <begin position="27"/>
        <end position="42"/>
    </location>
</feature>
<evidence type="ECO:0000313" key="3">
    <source>
        <dbReference type="Proteomes" id="UP000040088"/>
    </source>
</evidence>
<evidence type="ECO:0000313" key="2">
    <source>
        <dbReference type="EMBL" id="CNK60402.1"/>
    </source>
</evidence>
<reference evidence="3" key="1">
    <citation type="submission" date="2015-03" db="EMBL/GenBank/DDBJ databases">
        <authorList>
            <consortium name="Pathogen Informatics"/>
        </authorList>
    </citation>
    <scope>NUCLEOTIDE SEQUENCE [LARGE SCALE GENOMIC DNA]</scope>
    <source>
        <strain evidence="3">IP27925</strain>
    </source>
</reference>
<gene>
    <name evidence="2" type="ORF">ERS008460_00344</name>
</gene>
<dbReference type="AlphaFoldDB" id="A0A0T9T3Z1"/>
<name>A0A0T9T3Z1_YERAE</name>
<dbReference type="EMBL" id="CQEM01000001">
    <property type="protein sequence ID" value="CNK60402.1"/>
    <property type="molecule type" value="Genomic_DNA"/>
</dbReference>
<evidence type="ECO:0000256" key="1">
    <source>
        <dbReference type="SAM" id="SignalP"/>
    </source>
</evidence>
<proteinExistence type="predicted"/>
<dbReference type="Proteomes" id="UP000040088">
    <property type="component" value="Unassembled WGS sequence"/>
</dbReference>
<organism evidence="2 3">
    <name type="scientific">Yersinia aleksiciae</name>
    <dbReference type="NCBI Taxonomy" id="263819"/>
    <lineage>
        <taxon>Bacteria</taxon>
        <taxon>Pseudomonadati</taxon>
        <taxon>Pseudomonadota</taxon>
        <taxon>Gammaproteobacteria</taxon>
        <taxon>Enterobacterales</taxon>
        <taxon>Yersiniaceae</taxon>
        <taxon>Yersinia</taxon>
    </lineage>
</organism>